<keyword evidence="6" id="KW-1185">Reference proteome</keyword>
<gene>
    <name evidence="5" type="ORF">SAMN04515674_11473</name>
</gene>
<feature type="domain" description="Carbohydrate kinase PfkB" evidence="4">
    <location>
        <begin position="10"/>
        <end position="316"/>
    </location>
</feature>
<evidence type="ECO:0000256" key="1">
    <source>
        <dbReference type="ARBA" id="ARBA00010688"/>
    </source>
</evidence>
<dbReference type="OrthoDB" id="9813569at2"/>
<evidence type="ECO:0000256" key="3">
    <source>
        <dbReference type="ARBA" id="ARBA00022777"/>
    </source>
</evidence>
<dbReference type="AlphaFoldDB" id="A0A1I5XCW1"/>
<accession>A0A1I5XCW1</accession>
<dbReference type="Proteomes" id="UP000199306">
    <property type="component" value="Unassembled WGS sequence"/>
</dbReference>
<evidence type="ECO:0000313" key="5">
    <source>
        <dbReference type="EMBL" id="SFQ29823.1"/>
    </source>
</evidence>
<dbReference type="GO" id="GO:0016301">
    <property type="term" value="F:kinase activity"/>
    <property type="evidence" value="ECO:0007669"/>
    <property type="project" value="UniProtKB-KW"/>
</dbReference>
<dbReference type="EMBL" id="FOXH01000014">
    <property type="protein sequence ID" value="SFQ29823.1"/>
    <property type="molecule type" value="Genomic_DNA"/>
</dbReference>
<keyword evidence="3 5" id="KW-0418">Kinase</keyword>
<reference evidence="5 6" key="1">
    <citation type="submission" date="2016-10" db="EMBL/GenBank/DDBJ databases">
        <authorList>
            <person name="de Groot N.N."/>
        </authorList>
    </citation>
    <scope>NUCLEOTIDE SEQUENCE [LARGE SCALE GENOMIC DNA]</scope>
    <source>
        <strain evidence="6">E92,LMG 26720,CCM 7988</strain>
    </source>
</reference>
<organism evidence="5 6">
    <name type="scientific">Pseudarcicella hirudinis</name>
    <dbReference type="NCBI Taxonomy" id="1079859"/>
    <lineage>
        <taxon>Bacteria</taxon>
        <taxon>Pseudomonadati</taxon>
        <taxon>Bacteroidota</taxon>
        <taxon>Cytophagia</taxon>
        <taxon>Cytophagales</taxon>
        <taxon>Flectobacillaceae</taxon>
        <taxon>Pseudarcicella</taxon>
    </lineage>
</organism>
<dbReference type="PANTHER" id="PTHR43320">
    <property type="entry name" value="SUGAR KINASE"/>
    <property type="match status" value="1"/>
</dbReference>
<comment type="similarity">
    <text evidence="1">Belongs to the carbohydrate kinase PfkB family.</text>
</comment>
<dbReference type="InterPro" id="IPR029056">
    <property type="entry name" value="Ribokinase-like"/>
</dbReference>
<dbReference type="PANTHER" id="PTHR43320:SF2">
    <property type="entry name" value="2-DEHYDRO-3-DEOXYGLUCONOKINASE_2-DEHYDRO-3-DEOXYGALACTONOKINASE"/>
    <property type="match status" value="1"/>
</dbReference>
<keyword evidence="2" id="KW-0808">Transferase</keyword>
<dbReference type="Pfam" id="PF00294">
    <property type="entry name" value="PfkB"/>
    <property type="match status" value="1"/>
</dbReference>
<name>A0A1I5XCW1_9BACT</name>
<evidence type="ECO:0000313" key="6">
    <source>
        <dbReference type="Proteomes" id="UP000199306"/>
    </source>
</evidence>
<dbReference type="InterPro" id="IPR011611">
    <property type="entry name" value="PfkB_dom"/>
</dbReference>
<dbReference type="SUPFAM" id="SSF53613">
    <property type="entry name" value="Ribokinase-like"/>
    <property type="match status" value="1"/>
</dbReference>
<proteinExistence type="inferred from homology"/>
<dbReference type="CDD" id="cd01166">
    <property type="entry name" value="KdgK"/>
    <property type="match status" value="1"/>
</dbReference>
<evidence type="ECO:0000256" key="2">
    <source>
        <dbReference type="ARBA" id="ARBA00022679"/>
    </source>
</evidence>
<dbReference type="InterPro" id="IPR052700">
    <property type="entry name" value="Carb_kinase_PfkB-like"/>
</dbReference>
<dbReference type="Gene3D" id="3.40.1190.20">
    <property type="match status" value="1"/>
</dbReference>
<protein>
    <submittedName>
        <fullName evidence="5">2-dehydro-3-deoxygluconokinase</fullName>
    </submittedName>
</protein>
<dbReference type="RefSeq" id="WP_092018945.1">
    <property type="nucleotide sequence ID" value="NZ_FOXH01000014.1"/>
</dbReference>
<evidence type="ECO:0000259" key="4">
    <source>
        <dbReference type="Pfam" id="PF00294"/>
    </source>
</evidence>
<sequence length="345" mass="38209">MSFIHNPNPQVAAFGELMMRLSCPNGLRFAQADSFDTYYAGAEANVCVLLSRLGVSTRYITRLPENDLGYTAADHLQRNSIDTSSILWNGQKLGLYFTENGNSIRTTRVIYDRKNTAFTTLKKGEIDWKKALNGAKYFHWSGIAAAVSESAMEVCKEGIQAAKEMGLIISADFNYRSTLWDYGKHPSEIMPELLQYSDMVVADLDSANVYLGVETDKNAETEVRFEQCANALKQHIPSLKTLGMSFRKSGENFLHQYSGAIMHEGGLHFSKIHTLPAITDQIGSGDAFTAGLLFSRINNYEPSEAINFATACGVIKQSIKGDFALIRKEEVESLVKSGISGRILR</sequence>
<dbReference type="STRING" id="1079859.SAMN04515674_11473"/>